<dbReference type="PRINTS" id="PR00598">
    <property type="entry name" value="HTHMARR"/>
</dbReference>
<dbReference type="PROSITE" id="PS50995">
    <property type="entry name" value="HTH_MARR_2"/>
    <property type="match status" value="1"/>
</dbReference>
<gene>
    <name evidence="2" type="ORF">SM757_24060</name>
</gene>
<dbReference type="Pfam" id="PF01047">
    <property type="entry name" value="MarR"/>
    <property type="match status" value="1"/>
</dbReference>
<accession>A0ABU5IL80</accession>
<keyword evidence="3" id="KW-1185">Reference proteome</keyword>
<name>A0ABU5IL80_9BURK</name>
<organism evidence="2 3">
    <name type="scientific">Azohydromonas lata</name>
    <dbReference type="NCBI Taxonomy" id="45677"/>
    <lineage>
        <taxon>Bacteria</taxon>
        <taxon>Pseudomonadati</taxon>
        <taxon>Pseudomonadota</taxon>
        <taxon>Betaproteobacteria</taxon>
        <taxon>Burkholderiales</taxon>
        <taxon>Sphaerotilaceae</taxon>
        <taxon>Azohydromonas</taxon>
    </lineage>
</organism>
<dbReference type="RefSeq" id="WP_066337296.1">
    <property type="nucleotide sequence ID" value="NZ_JAXOJX010000048.1"/>
</dbReference>
<evidence type="ECO:0000313" key="3">
    <source>
        <dbReference type="Proteomes" id="UP001293718"/>
    </source>
</evidence>
<dbReference type="SMART" id="SM00347">
    <property type="entry name" value="HTH_MARR"/>
    <property type="match status" value="1"/>
</dbReference>
<reference evidence="2 3" key="1">
    <citation type="submission" date="2023-11" db="EMBL/GenBank/DDBJ databases">
        <title>Draft genome of Azohydromonas lata strain H1 (DSM1123), a polyhydroxyalkanoate producer.</title>
        <authorList>
            <person name="Traversa D."/>
            <person name="D'Addabbo P."/>
            <person name="Pazzani C."/>
            <person name="Manzari C."/>
            <person name="Chiara M."/>
            <person name="Scrascia M."/>
        </authorList>
    </citation>
    <scope>NUCLEOTIDE SEQUENCE [LARGE SCALE GENOMIC DNA]</scope>
    <source>
        <strain evidence="2 3">H1</strain>
    </source>
</reference>
<evidence type="ECO:0000313" key="2">
    <source>
        <dbReference type="EMBL" id="MDZ5459657.1"/>
    </source>
</evidence>
<dbReference type="InterPro" id="IPR000835">
    <property type="entry name" value="HTH_MarR-typ"/>
</dbReference>
<dbReference type="PANTHER" id="PTHR33164">
    <property type="entry name" value="TRANSCRIPTIONAL REGULATOR, MARR FAMILY"/>
    <property type="match status" value="1"/>
</dbReference>
<dbReference type="InterPro" id="IPR036388">
    <property type="entry name" value="WH-like_DNA-bd_sf"/>
</dbReference>
<dbReference type="Gene3D" id="1.10.10.10">
    <property type="entry name" value="Winged helix-like DNA-binding domain superfamily/Winged helix DNA-binding domain"/>
    <property type="match status" value="1"/>
</dbReference>
<feature type="domain" description="HTH marR-type" evidence="1">
    <location>
        <begin position="19"/>
        <end position="152"/>
    </location>
</feature>
<sequence>MPASKDKQKTPGLDQSCLQHLLGYQIARADVPTRRAFAEHIGRPLELSPVEFSSLVLLAFNPATTPKQLAEALAMVAPAVTVLLDRLEKRGLIERARSDSDRRAQIVSLTDAGRELALKAHALSMDMEREVLSALSAAERAILIELLQKVARAARA</sequence>
<dbReference type="PANTHER" id="PTHR33164:SF43">
    <property type="entry name" value="HTH-TYPE TRANSCRIPTIONAL REPRESSOR YETL"/>
    <property type="match status" value="1"/>
</dbReference>
<proteinExistence type="predicted"/>
<dbReference type="InterPro" id="IPR036390">
    <property type="entry name" value="WH_DNA-bd_sf"/>
</dbReference>
<comment type="caution">
    <text evidence="2">The sequence shown here is derived from an EMBL/GenBank/DDBJ whole genome shotgun (WGS) entry which is preliminary data.</text>
</comment>
<protein>
    <submittedName>
        <fullName evidence="2">MarR family transcriptional regulator</fullName>
    </submittedName>
</protein>
<dbReference type="Proteomes" id="UP001293718">
    <property type="component" value="Unassembled WGS sequence"/>
</dbReference>
<dbReference type="EMBL" id="JAXOJX010000048">
    <property type="protein sequence ID" value="MDZ5459657.1"/>
    <property type="molecule type" value="Genomic_DNA"/>
</dbReference>
<dbReference type="SUPFAM" id="SSF46785">
    <property type="entry name" value="Winged helix' DNA-binding domain"/>
    <property type="match status" value="1"/>
</dbReference>
<dbReference type="InterPro" id="IPR039422">
    <property type="entry name" value="MarR/SlyA-like"/>
</dbReference>
<evidence type="ECO:0000259" key="1">
    <source>
        <dbReference type="PROSITE" id="PS50995"/>
    </source>
</evidence>